<keyword evidence="3 4" id="KW-0378">Hydrolase</keyword>
<name>A0A1V4AQ46_9BACT</name>
<dbReference type="InterPro" id="IPR006379">
    <property type="entry name" value="HAD-SF_hydro_IIB"/>
</dbReference>
<dbReference type="PANTHER" id="PTHR43768:SF3">
    <property type="entry name" value="TREHALOSE 6-PHOSPHATE PHOSPHATASE"/>
    <property type="match status" value="1"/>
</dbReference>
<evidence type="ECO:0000313" key="6">
    <source>
        <dbReference type="Proteomes" id="UP000189681"/>
    </source>
</evidence>
<dbReference type="InterPro" id="IPR023214">
    <property type="entry name" value="HAD_sf"/>
</dbReference>
<dbReference type="InterPro" id="IPR003337">
    <property type="entry name" value="Trehalose_PPase"/>
</dbReference>
<dbReference type="AlphaFoldDB" id="A0A1V4AQ46"/>
<dbReference type="EMBL" id="AYTS01000164">
    <property type="protein sequence ID" value="OOP55237.1"/>
    <property type="molecule type" value="Genomic_DNA"/>
</dbReference>
<dbReference type="GO" id="GO:0046872">
    <property type="term" value="F:metal ion binding"/>
    <property type="evidence" value="ECO:0007669"/>
    <property type="project" value="UniProtKB-KW"/>
</dbReference>
<evidence type="ECO:0000256" key="4">
    <source>
        <dbReference type="RuleBase" id="RU361117"/>
    </source>
</evidence>
<dbReference type="InterPro" id="IPR044651">
    <property type="entry name" value="OTSB-like"/>
</dbReference>
<dbReference type="Pfam" id="PF02358">
    <property type="entry name" value="Trehalose_PPase"/>
    <property type="match status" value="1"/>
</dbReference>
<dbReference type="InterPro" id="IPR036412">
    <property type="entry name" value="HAD-like_sf"/>
</dbReference>
<dbReference type="UniPathway" id="UPA00299"/>
<accession>A0A1V4AQ46</accession>
<dbReference type="Proteomes" id="UP000189681">
    <property type="component" value="Unassembled WGS sequence"/>
</dbReference>
<evidence type="ECO:0000256" key="2">
    <source>
        <dbReference type="ARBA" id="ARBA00008770"/>
    </source>
</evidence>
<comment type="function">
    <text evidence="4">Removes the phosphate from trehalose 6-phosphate to produce free trehalose.</text>
</comment>
<keyword evidence="4" id="KW-0479">Metal-binding</keyword>
<dbReference type="SUPFAM" id="SSF56784">
    <property type="entry name" value="HAD-like"/>
    <property type="match status" value="1"/>
</dbReference>
<proteinExistence type="inferred from homology"/>
<dbReference type="NCBIfam" id="TIGR01484">
    <property type="entry name" value="HAD-SF-IIB"/>
    <property type="match status" value="1"/>
</dbReference>
<evidence type="ECO:0000313" key="5">
    <source>
        <dbReference type="EMBL" id="OOP55237.1"/>
    </source>
</evidence>
<comment type="cofactor">
    <cofactor evidence="4">
        <name>Mg(2+)</name>
        <dbReference type="ChEBI" id="CHEBI:18420"/>
    </cofactor>
</comment>
<dbReference type="GO" id="GO:0005992">
    <property type="term" value="P:trehalose biosynthetic process"/>
    <property type="evidence" value="ECO:0007669"/>
    <property type="project" value="UniProtKB-UniPathway"/>
</dbReference>
<keyword evidence="4" id="KW-0460">Magnesium</keyword>
<protein>
    <recommendedName>
        <fullName evidence="4">Trehalose 6-phosphate phosphatase</fullName>
        <ecNumber evidence="4">3.1.3.12</ecNumber>
    </recommendedName>
</protein>
<reference evidence="5 6" key="1">
    <citation type="journal article" date="2017" name="Water Res.">
        <title>Discovery and metagenomic analysis of an anammox bacterial enrichment related to Candidatus "Brocadia caroliniensis" in a full-scale glycerol-fed nitritation-denitritation separate centrate treatment process.</title>
        <authorList>
            <person name="Park H."/>
            <person name="Brotto A.C."/>
            <person name="van Loosdrecht M.C."/>
            <person name="Chandran K."/>
        </authorList>
    </citation>
    <scope>NUCLEOTIDE SEQUENCE [LARGE SCALE GENOMIC DNA]</scope>
    <source>
        <strain evidence="5">26THWARD</strain>
    </source>
</reference>
<dbReference type="PANTHER" id="PTHR43768">
    <property type="entry name" value="TREHALOSE 6-PHOSPHATE PHOSPHATASE"/>
    <property type="match status" value="1"/>
</dbReference>
<gene>
    <name evidence="5" type="ORF">AYP45_15880</name>
</gene>
<organism evidence="5 6">
    <name type="scientific">Candidatus Brocadia carolinensis</name>
    <dbReference type="NCBI Taxonomy" id="1004156"/>
    <lineage>
        <taxon>Bacteria</taxon>
        <taxon>Pseudomonadati</taxon>
        <taxon>Planctomycetota</taxon>
        <taxon>Candidatus Brocadiia</taxon>
        <taxon>Candidatus Brocadiales</taxon>
        <taxon>Candidatus Brocadiaceae</taxon>
        <taxon>Candidatus Brocadia</taxon>
    </lineage>
</organism>
<comment type="catalytic activity">
    <reaction evidence="4">
        <text>alpha,alpha-trehalose 6-phosphate + H2O = alpha,alpha-trehalose + phosphate</text>
        <dbReference type="Rhea" id="RHEA:23420"/>
        <dbReference type="ChEBI" id="CHEBI:15377"/>
        <dbReference type="ChEBI" id="CHEBI:16551"/>
        <dbReference type="ChEBI" id="CHEBI:43474"/>
        <dbReference type="ChEBI" id="CHEBI:58429"/>
        <dbReference type="EC" id="3.1.3.12"/>
    </reaction>
</comment>
<evidence type="ECO:0000256" key="1">
    <source>
        <dbReference type="ARBA" id="ARBA00005199"/>
    </source>
</evidence>
<dbReference type="Gene3D" id="3.30.70.1020">
    <property type="entry name" value="Trehalose-6-phosphate phosphatase related protein, domain 2"/>
    <property type="match status" value="1"/>
</dbReference>
<dbReference type="NCBIfam" id="TIGR00685">
    <property type="entry name" value="T6PP"/>
    <property type="match status" value="1"/>
</dbReference>
<dbReference type="GO" id="GO:0004805">
    <property type="term" value="F:trehalose-phosphatase activity"/>
    <property type="evidence" value="ECO:0007669"/>
    <property type="project" value="UniProtKB-EC"/>
</dbReference>
<comment type="pathway">
    <text evidence="1 4">Glycan biosynthesis; trehalose biosynthesis.</text>
</comment>
<dbReference type="STRING" id="1004156.AYP45_15880"/>
<sequence>MKYAFDHLQTINELLRAHNKIILLTDFDGTLASIQEHPDLALLSEEMRQVLLKFSQNKTFFLGIVTGRSLRQIKRLVNIPKILYAANHGIELEGPGIQFSSPEAKKARYNLWHVYMQLFKSLRHIEGVYLEDKGYTVSLHYRLVKKARDREFVTNTLDRVIKPYLEKHILSLSTGKMVYEIRPPVTWNKATTIQWLLTNYFPLEFSGEALLVYLGDDQADIEVFTAFSGQRLMVFVGTPADTSAADYYVNSPEEVKSFLDLLYKQKDEGNHDLLTEGKRAI</sequence>
<comment type="similarity">
    <text evidence="2 4">Belongs to the trehalose phosphatase family.</text>
</comment>
<dbReference type="Gene3D" id="3.40.50.1000">
    <property type="entry name" value="HAD superfamily/HAD-like"/>
    <property type="match status" value="1"/>
</dbReference>
<comment type="caution">
    <text evidence="5">The sequence shown here is derived from an EMBL/GenBank/DDBJ whole genome shotgun (WGS) entry which is preliminary data.</text>
</comment>
<dbReference type="EC" id="3.1.3.12" evidence="4"/>
<evidence type="ECO:0000256" key="3">
    <source>
        <dbReference type="ARBA" id="ARBA00022801"/>
    </source>
</evidence>